<feature type="transmembrane region" description="Helical" evidence="1">
    <location>
        <begin position="143"/>
        <end position="164"/>
    </location>
</feature>
<feature type="transmembrane region" description="Helical" evidence="1">
    <location>
        <begin position="112"/>
        <end position="131"/>
    </location>
</feature>
<gene>
    <name evidence="2" type="ORF">SCHPADRAFT_824642</name>
</gene>
<keyword evidence="1" id="KW-0812">Transmembrane</keyword>
<organism evidence="2 3">
    <name type="scientific">Schizopora paradoxa</name>
    <dbReference type="NCBI Taxonomy" id="27342"/>
    <lineage>
        <taxon>Eukaryota</taxon>
        <taxon>Fungi</taxon>
        <taxon>Dikarya</taxon>
        <taxon>Basidiomycota</taxon>
        <taxon>Agaricomycotina</taxon>
        <taxon>Agaricomycetes</taxon>
        <taxon>Hymenochaetales</taxon>
        <taxon>Schizoporaceae</taxon>
        <taxon>Schizopora</taxon>
    </lineage>
</organism>
<feature type="transmembrane region" description="Helical" evidence="1">
    <location>
        <begin position="180"/>
        <end position="199"/>
    </location>
</feature>
<dbReference type="InParanoid" id="A0A0H2RV65"/>
<keyword evidence="3" id="KW-1185">Reference proteome</keyword>
<evidence type="ECO:0000313" key="3">
    <source>
        <dbReference type="Proteomes" id="UP000053477"/>
    </source>
</evidence>
<sequence>ITERAKSNSFGKTVMSFQVVWFCVSCASRLAEDLPLSLLEVSTLAHGLCTLASCAVWWRKPLNIASPTWIQFDTERSLTALEYMRAHSLLTFNSSPTFGDLFMAFSIEKLDGFIFVSAFTPIVYGSLHFLGWHAQFPTKVERILWRIATVASMSPGAAAAVSFVKTRAHGQNLVSRSDKFMSSLLIPSIYALGSMYLLFESVRQLWYLSPNAYIIATWSYYVPHLF</sequence>
<proteinExistence type="predicted"/>
<protein>
    <submittedName>
        <fullName evidence="2">Uncharacterized protein</fullName>
    </submittedName>
</protein>
<dbReference type="STRING" id="27342.A0A0H2RV65"/>
<feature type="non-terminal residue" evidence="2">
    <location>
        <position position="1"/>
    </location>
</feature>
<keyword evidence="1" id="KW-1133">Transmembrane helix</keyword>
<dbReference type="EMBL" id="KQ085929">
    <property type="protein sequence ID" value="KLO15467.1"/>
    <property type="molecule type" value="Genomic_DNA"/>
</dbReference>
<reference evidence="2 3" key="1">
    <citation type="submission" date="2015-04" db="EMBL/GenBank/DDBJ databases">
        <title>Complete genome sequence of Schizopora paradoxa KUC8140, a cosmopolitan wood degrader in East Asia.</title>
        <authorList>
            <consortium name="DOE Joint Genome Institute"/>
            <person name="Min B."/>
            <person name="Park H."/>
            <person name="Jang Y."/>
            <person name="Kim J.-J."/>
            <person name="Kim K.H."/>
            <person name="Pangilinan J."/>
            <person name="Lipzen A."/>
            <person name="Riley R."/>
            <person name="Grigoriev I.V."/>
            <person name="Spatafora J.W."/>
            <person name="Choi I.-G."/>
        </authorList>
    </citation>
    <scope>NUCLEOTIDE SEQUENCE [LARGE SCALE GENOMIC DNA]</scope>
    <source>
        <strain evidence="2 3">KUC8140</strain>
    </source>
</reference>
<evidence type="ECO:0000313" key="2">
    <source>
        <dbReference type="EMBL" id="KLO15467.1"/>
    </source>
</evidence>
<accession>A0A0H2RV65</accession>
<dbReference type="Proteomes" id="UP000053477">
    <property type="component" value="Unassembled WGS sequence"/>
</dbReference>
<evidence type="ECO:0000256" key="1">
    <source>
        <dbReference type="SAM" id="Phobius"/>
    </source>
</evidence>
<dbReference type="PANTHER" id="PTHR35043">
    <property type="entry name" value="TRANSCRIPTION FACTOR DOMAIN-CONTAINING PROTEIN"/>
    <property type="match status" value="1"/>
</dbReference>
<dbReference type="PANTHER" id="PTHR35043:SF8">
    <property type="entry name" value="DUF4220 DOMAIN-CONTAINING PROTEIN"/>
    <property type="match status" value="1"/>
</dbReference>
<dbReference type="AlphaFoldDB" id="A0A0H2RV65"/>
<name>A0A0H2RV65_9AGAM</name>
<keyword evidence="1" id="KW-0472">Membrane</keyword>
<dbReference type="OrthoDB" id="9451547at2759"/>